<dbReference type="KEGG" id="tper:IWA51_05850"/>
<feature type="chain" id="PRO_5032708980" evidence="2">
    <location>
        <begin position="25"/>
        <end position="658"/>
    </location>
</feature>
<evidence type="ECO:0000256" key="2">
    <source>
        <dbReference type="SAM" id="SignalP"/>
    </source>
</evidence>
<sequence>MLALPAKKTVSLLGALLFIATSLAGQPQLTAATAKRRSFARTLSFYESISSRNFNCELQPIVPTVQDEFEENILIEIPSDKSKVSTNRITTVNFAFTQDFFAASPEFIFEFADYLTQKKLPFTTVILLSADSDYDTVPQKPSVSGSTRVFAQSCYEADKICSVVVTDSKYNDGTITAGGAGDISPKWLVQKIKAACASYKKSARLPVAFMYLYRQKAIKENQRVAAFLEHGIPAAGLYLGHEESDLMVLKTLAQDFSDSRGGLWDRHYSYIPTGKNGIWTDEFFFAATFIAFAFITLLSLCFSSFTNSEGNKKLLRELSRTWYFIPAFILGTSVALILVQAALSAFNAGAQLFFAIKITAVTFLASIFLVYQLAFRTRLTLVSTSYQILIVAALNIFIMTAADLSFMFIFFVQYIIIFFFRKRKSLAANIVCLVLLVIPLASFMYDILRYSDYENLAKTMKTGFWGNVTISSIMFPILIQTTRVVISLKAIKKSDPKKTLLSKCAVSVASYTAAAVLLIAFIILCAKASSSSTDKASLPAVINSSGTNAFEAQITESDLMDMNTKTVRITSSRNVIRYTVTVKSRETIPLYECNYNYSIENNENAVIQIPDFPPQKIDIVYTTDKNKSEQVIITAYIQSERNYIIAETKILDTGNRNE</sequence>
<evidence type="ECO:0000313" key="3">
    <source>
        <dbReference type="EMBL" id="QQA02097.1"/>
    </source>
</evidence>
<keyword evidence="1" id="KW-0472">Membrane</keyword>
<keyword evidence="1" id="KW-1133">Transmembrane helix</keyword>
<dbReference type="AlphaFoldDB" id="A0A7T3V5Y6"/>
<accession>A0A7T3V5Y6</accession>
<proteinExistence type="predicted"/>
<feature type="transmembrane region" description="Helical" evidence="1">
    <location>
        <begin position="323"/>
        <end position="346"/>
    </location>
</feature>
<feature type="transmembrane region" description="Helical" evidence="1">
    <location>
        <begin position="500"/>
        <end position="524"/>
    </location>
</feature>
<keyword evidence="4" id="KW-1185">Reference proteome</keyword>
<dbReference type="RefSeq" id="WP_198443563.1">
    <property type="nucleotide sequence ID" value="NZ_CBCSHE010000006.1"/>
</dbReference>
<feature type="transmembrane region" description="Helical" evidence="1">
    <location>
        <begin position="283"/>
        <end position="302"/>
    </location>
</feature>
<feature type="transmembrane region" description="Helical" evidence="1">
    <location>
        <begin position="352"/>
        <end position="371"/>
    </location>
</feature>
<keyword evidence="1" id="KW-0812">Transmembrane</keyword>
<evidence type="ECO:0000313" key="4">
    <source>
        <dbReference type="Proteomes" id="UP000595224"/>
    </source>
</evidence>
<name>A0A7T3V5Y6_9SPIR</name>
<organism evidence="3 4">
    <name type="scientific">Treponema peruense</name>
    <dbReference type="NCBI Taxonomy" id="2787628"/>
    <lineage>
        <taxon>Bacteria</taxon>
        <taxon>Pseudomonadati</taxon>
        <taxon>Spirochaetota</taxon>
        <taxon>Spirochaetia</taxon>
        <taxon>Spirochaetales</taxon>
        <taxon>Treponemataceae</taxon>
        <taxon>Treponema</taxon>
    </lineage>
</organism>
<evidence type="ECO:0000256" key="1">
    <source>
        <dbReference type="SAM" id="Phobius"/>
    </source>
</evidence>
<feature type="transmembrane region" description="Helical" evidence="1">
    <location>
        <begin position="427"/>
        <end position="448"/>
    </location>
</feature>
<gene>
    <name evidence="3" type="ORF">IWA51_05850</name>
</gene>
<keyword evidence="2" id="KW-0732">Signal</keyword>
<dbReference type="EMBL" id="CP064936">
    <property type="protein sequence ID" value="QQA02097.1"/>
    <property type="molecule type" value="Genomic_DNA"/>
</dbReference>
<reference evidence="3 4" key="1">
    <citation type="submission" date="2020-11" db="EMBL/GenBank/DDBJ databases">
        <title>Treponema Peruensis nv. sp., first commensal Treponema isolated from human feces.</title>
        <authorList>
            <person name="Belkhou C."/>
            <person name="Raes J."/>
        </authorList>
    </citation>
    <scope>NUCLEOTIDE SEQUENCE [LARGE SCALE GENOMIC DNA]</scope>
    <source>
        <strain evidence="3 4">RCC2812</strain>
    </source>
</reference>
<feature type="transmembrane region" description="Helical" evidence="1">
    <location>
        <begin position="468"/>
        <end position="488"/>
    </location>
</feature>
<protein>
    <submittedName>
        <fullName evidence="3">Uncharacterized protein</fullName>
    </submittedName>
</protein>
<feature type="signal peptide" evidence="2">
    <location>
        <begin position="1"/>
        <end position="24"/>
    </location>
</feature>
<dbReference type="Proteomes" id="UP000595224">
    <property type="component" value="Chromosome"/>
</dbReference>